<reference evidence="1 2" key="1">
    <citation type="journal article" date="2019" name="Commun. Biol.">
        <title>The bagworm genome reveals a unique fibroin gene that provides high tensile strength.</title>
        <authorList>
            <person name="Kono N."/>
            <person name="Nakamura H."/>
            <person name="Ohtoshi R."/>
            <person name="Tomita M."/>
            <person name="Numata K."/>
            <person name="Arakawa K."/>
        </authorList>
    </citation>
    <scope>NUCLEOTIDE SEQUENCE [LARGE SCALE GENOMIC DNA]</scope>
</reference>
<evidence type="ECO:0000313" key="1">
    <source>
        <dbReference type="EMBL" id="GBP32929.1"/>
    </source>
</evidence>
<protein>
    <submittedName>
        <fullName evidence="1">Uncharacterized protein</fullName>
    </submittedName>
</protein>
<evidence type="ECO:0000313" key="2">
    <source>
        <dbReference type="Proteomes" id="UP000299102"/>
    </source>
</evidence>
<dbReference type="EMBL" id="BGZK01000267">
    <property type="protein sequence ID" value="GBP32929.1"/>
    <property type="molecule type" value="Genomic_DNA"/>
</dbReference>
<dbReference type="Proteomes" id="UP000299102">
    <property type="component" value="Unassembled WGS sequence"/>
</dbReference>
<sequence length="94" mass="9754">MNSIDCTGKPSGAPARSPMDREIVSSMKGGFCKSLLSGGGVATAAPDVRRSSAAKARGIRHEAFANFSSGPLIVEDYVTHVYFTGGAVNAYKSN</sequence>
<dbReference type="AlphaFoldDB" id="A0A4C1V308"/>
<gene>
    <name evidence="1" type="ORF">EVAR_20106_1</name>
</gene>
<accession>A0A4C1V308</accession>
<keyword evidence="2" id="KW-1185">Reference proteome</keyword>
<comment type="caution">
    <text evidence="1">The sequence shown here is derived from an EMBL/GenBank/DDBJ whole genome shotgun (WGS) entry which is preliminary data.</text>
</comment>
<organism evidence="1 2">
    <name type="scientific">Eumeta variegata</name>
    <name type="common">Bagworm moth</name>
    <name type="synonym">Eumeta japonica</name>
    <dbReference type="NCBI Taxonomy" id="151549"/>
    <lineage>
        <taxon>Eukaryota</taxon>
        <taxon>Metazoa</taxon>
        <taxon>Ecdysozoa</taxon>
        <taxon>Arthropoda</taxon>
        <taxon>Hexapoda</taxon>
        <taxon>Insecta</taxon>
        <taxon>Pterygota</taxon>
        <taxon>Neoptera</taxon>
        <taxon>Endopterygota</taxon>
        <taxon>Lepidoptera</taxon>
        <taxon>Glossata</taxon>
        <taxon>Ditrysia</taxon>
        <taxon>Tineoidea</taxon>
        <taxon>Psychidae</taxon>
        <taxon>Oiketicinae</taxon>
        <taxon>Eumeta</taxon>
    </lineage>
</organism>
<name>A0A4C1V308_EUMVA</name>
<proteinExistence type="predicted"/>